<dbReference type="AlphaFoldDB" id="A0A7D8ALD6"/>
<feature type="signal peptide" evidence="2">
    <location>
        <begin position="1"/>
        <end position="24"/>
    </location>
</feature>
<reference evidence="3 4" key="1">
    <citation type="journal article" date="2020" name="Front. Microbiol.">
        <title>Design of Bacterial Strain-Specific qPCR Assays Using NGS Data and Publicly Available Resources and Its Application to Track Biocontrol Strains.</title>
        <authorList>
            <person name="Hernandez I."/>
            <person name="Sant C."/>
            <person name="Martinez R."/>
            <person name="Fernandez C."/>
        </authorList>
    </citation>
    <scope>NUCLEOTIDE SEQUENCE [LARGE SCALE GENOMIC DNA]</scope>
    <source>
        <strain evidence="3 4">B24</strain>
    </source>
</reference>
<dbReference type="EMBL" id="CP043732">
    <property type="protein sequence ID" value="QMU97347.1"/>
    <property type="molecule type" value="Genomic_DNA"/>
</dbReference>
<evidence type="ECO:0000256" key="1">
    <source>
        <dbReference type="SAM" id="MobiDB-lite"/>
    </source>
</evidence>
<evidence type="ECO:0000313" key="4">
    <source>
        <dbReference type="Proteomes" id="UP000515708"/>
    </source>
</evidence>
<feature type="chain" id="PRO_5039598730" evidence="2">
    <location>
        <begin position="25"/>
        <end position="103"/>
    </location>
</feature>
<feature type="region of interest" description="Disordered" evidence="1">
    <location>
        <begin position="26"/>
        <end position="51"/>
    </location>
</feature>
<name>A0A7D8ALD6_9MICO</name>
<evidence type="ECO:0000313" key="3">
    <source>
        <dbReference type="EMBL" id="QMU97347.1"/>
    </source>
</evidence>
<gene>
    <name evidence="3" type="ORF">FVO59_09030</name>
</gene>
<dbReference type="Proteomes" id="UP000515708">
    <property type="component" value="Chromosome"/>
</dbReference>
<organism evidence="3 4">
    <name type="scientific">Microbacterium esteraromaticum</name>
    <dbReference type="NCBI Taxonomy" id="57043"/>
    <lineage>
        <taxon>Bacteria</taxon>
        <taxon>Bacillati</taxon>
        <taxon>Actinomycetota</taxon>
        <taxon>Actinomycetes</taxon>
        <taxon>Micrococcales</taxon>
        <taxon>Microbacteriaceae</taxon>
        <taxon>Microbacterium</taxon>
    </lineage>
</organism>
<sequence>MKKAVIGCALALMLVAGSSATAMAGEYTGNGGDVKGGDKAHSACHFSGRDLPDDVEMNPMPWMNDDAVTGGHVQSYGMLVRAGMKGAEGGPGVACRGSAMHEE</sequence>
<keyword evidence="2" id="KW-0732">Signal</keyword>
<protein>
    <submittedName>
        <fullName evidence="3">Uncharacterized protein</fullName>
    </submittedName>
</protein>
<dbReference type="RefSeq" id="WP_182252341.1">
    <property type="nucleotide sequence ID" value="NZ_CP043732.1"/>
</dbReference>
<proteinExistence type="predicted"/>
<accession>A0A7D8ALD6</accession>
<evidence type="ECO:0000256" key="2">
    <source>
        <dbReference type="SAM" id="SignalP"/>
    </source>
</evidence>
<feature type="compositionally biased region" description="Basic and acidic residues" evidence="1">
    <location>
        <begin position="35"/>
        <end position="51"/>
    </location>
</feature>